<evidence type="ECO:0000313" key="2">
    <source>
        <dbReference type="Proteomes" id="UP001234495"/>
    </source>
</evidence>
<organism evidence="1 2">
    <name type="scientific">Metabacillus malikii</name>
    <dbReference type="NCBI Taxonomy" id="1504265"/>
    <lineage>
        <taxon>Bacteria</taxon>
        <taxon>Bacillati</taxon>
        <taxon>Bacillota</taxon>
        <taxon>Bacilli</taxon>
        <taxon>Bacillales</taxon>
        <taxon>Bacillaceae</taxon>
        <taxon>Metabacillus</taxon>
    </lineage>
</organism>
<evidence type="ECO:0000313" key="1">
    <source>
        <dbReference type="EMBL" id="MDQ0229909.1"/>
    </source>
</evidence>
<sequence length="33" mass="3979">MSFINGMKTKMSEGQYGNVLHKWYEDQNEREEV</sequence>
<name>A0ABT9ZD99_9BACI</name>
<gene>
    <name evidence="1" type="ORF">J2S19_001161</name>
</gene>
<reference evidence="1 2" key="1">
    <citation type="submission" date="2023-07" db="EMBL/GenBank/DDBJ databases">
        <title>Genomic Encyclopedia of Type Strains, Phase IV (KMG-IV): sequencing the most valuable type-strain genomes for metagenomic binning, comparative biology and taxonomic classification.</title>
        <authorList>
            <person name="Goeker M."/>
        </authorList>
    </citation>
    <scope>NUCLEOTIDE SEQUENCE [LARGE SCALE GENOMIC DNA]</scope>
    <source>
        <strain evidence="1 2">DSM 29005</strain>
    </source>
</reference>
<keyword evidence="2" id="KW-1185">Reference proteome</keyword>
<comment type="caution">
    <text evidence="1">The sequence shown here is derived from an EMBL/GenBank/DDBJ whole genome shotgun (WGS) entry which is preliminary data.</text>
</comment>
<dbReference type="Proteomes" id="UP001234495">
    <property type="component" value="Unassembled WGS sequence"/>
</dbReference>
<accession>A0ABT9ZD99</accession>
<protein>
    <submittedName>
        <fullName evidence="1">Uncharacterized protein</fullName>
    </submittedName>
</protein>
<dbReference type="EMBL" id="JAUSUD010000003">
    <property type="protein sequence ID" value="MDQ0229909.1"/>
    <property type="molecule type" value="Genomic_DNA"/>
</dbReference>
<proteinExistence type="predicted"/>